<name>A0ABS4ZG99_9MICO</name>
<dbReference type="EC" id="2.7.11.1" evidence="1"/>
<dbReference type="NCBIfam" id="NF033483">
    <property type="entry name" value="PknB_PASTA_kin"/>
    <property type="match status" value="1"/>
</dbReference>
<dbReference type="EMBL" id="JAGIOL010000001">
    <property type="protein sequence ID" value="MBP2436005.1"/>
    <property type="molecule type" value="Genomic_DNA"/>
</dbReference>
<dbReference type="CDD" id="cd14014">
    <property type="entry name" value="STKc_PknB_like"/>
    <property type="match status" value="1"/>
</dbReference>
<evidence type="ECO:0000259" key="12">
    <source>
        <dbReference type="PROSITE" id="PS50106"/>
    </source>
</evidence>
<sequence length="662" mass="70778">MSTRRQPDPLVGRLVDGRYQVRGRIARGGMATVYVATDLRLERRVALKVMHHHLSDDERFQTRFILEARAAARLSDPHVVGVFDQGQDDDIAYLVMEYLPGVTLRDLLNEQKRLSLEQTITIMHAILEGLASAHRAGLIHRDVKPENVLLAEDGRIKIGDFGLARVASANTATGQQLLGTIAYLAPELVTQGTADARTDIYALGIMLYEMLAGDQPYLGEQPMQIAYQHATEQVPRPSIKNPGVPEQLDELVMWSTEREPDERPADAAMMLARLVEIEREIGIKPIPIAPPSAGPARDDKSDLDGSGDTTLLPETGATSILAPTGPLSPGGGIGDNATQLRRRTRRRATRGWWAAIIVVAMAIAAGGTGWWFGSGPGSMIAVPSIAAQTPYEEAEGILAAVDLRPVAEQQPSLDVPAGTVIALSPGSGERLYPGDLITVTVSSGPAAVTIDSLRGLTLSAAEQHAEDAVITVRSDPEEIFTDAEAGTIIGARLHPSGSDETIDCIDGCQGHQADELSVTLSAGQVPDVHNVSVQEARERLEEAGLTVSEETERHHHEEISAGLVIGIVSPGDDVQLRRGDSVTLRESIGPQPHPIPDVVGMNRDEAVATLENAGFSVSYSPLLNGLPSSWVIVSSTDPAPGTERVPRETTVHLSLNLAGPVS</sequence>
<dbReference type="SUPFAM" id="SSF56112">
    <property type="entry name" value="Protein kinase-like (PK-like)"/>
    <property type="match status" value="1"/>
</dbReference>
<accession>A0ABS4ZG99</accession>
<keyword evidence="15" id="KW-1185">Reference proteome</keyword>
<evidence type="ECO:0000256" key="8">
    <source>
        <dbReference type="ARBA" id="ARBA00048679"/>
    </source>
</evidence>
<feature type="domain" description="PASTA" evidence="13">
    <location>
        <begin position="589"/>
        <end position="657"/>
    </location>
</feature>
<dbReference type="RefSeq" id="WP_165137460.1">
    <property type="nucleotide sequence ID" value="NZ_CP049253.1"/>
</dbReference>
<protein>
    <recommendedName>
        <fullName evidence="1">non-specific serine/threonine protein kinase</fullName>
        <ecNumber evidence="1">2.7.11.1</ecNumber>
    </recommendedName>
</protein>
<dbReference type="GO" id="GO:0004674">
    <property type="term" value="F:protein serine/threonine kinase activity"/>
    <property type="evidence" value="ECO:0007669"/>
    <property type="project" value="UniProtKB-EC"/>
</dbReference>
<dbReference type="InterPro" id="IPR005543">
    <property type="entry name" value="PASTA_dom"/>
</dbReference>
<dbReference type="PROSITE" id="PS51178">
    <property type="entry name" value="PASTA"/>
    <property type="match status" value="2"/>
</dbReference>
<evidence type="ECO:0000256" key="6">
    <source>
        <dbReference type="ARBA" id="ARBA00022840"/>
    </source>
</evidence>
<dbReference type="PANTHER" id="PTHR43289">
    <property type="entry name" value="MITOGEN-ACTIVATED PROTEIN KINASE KINASE KINASE 20-RELATED"/>
    <property type="match status" value="1"/>
</dbReference>
<evidence type="ECO:0000256" key="2">
    <source>
        <dbReference type="ARBA" id="ARBA00022527"/>
    </source>
</evidence>
<evidence type="ECO:0000256" key="9">
    <source>
        <dbReference type="SAM" id="MobiDB-lite"/>
    </source>
</evidence>
<dbReference type="Proteomes" id="UP001519362">
    <property type="component" value="Unassembled WGS sequence"/>
</dbReference>
<dbReference type="Gene3D" id="3.30.200.20">
    <property type="entry name" value="Phosphorylase Kinase, domain 1"/>
    <property type="match status" value="1"/>
</dbReference>
<dbReference type="PROSITE" id="PS50011">
    <property type="entry name" value="PROTEIN_KINASE_DOM"/>
    <property type="match status" value="1"/>
</dbReference>
<evidence type="ECO:0000313" key="14">
    <source>
        <dbReference type="EMBL" id="MBP2436005.1"/>
    </source>
</evidence>
<feature type="domain" description="Protein kinase" evidence="11">
    <location>
        <begin position="19"/>
        <end position="275"/>
    </location>
</feature>
<keyword evidence="6" id="KW-0067">ATP-binding</keyword>
<evidence type="ECO:0000259" key="11">
    <source>
        <dbReference type="PROSITE" id="PS50011"/>
    </source>
</evidence>
<reference evidence="14 15" key="1">
    <citation type="submission" date="2021-03" db="EMBL/GenBank/DDBJ databases">
        <title>Sequencing the genomes of 1000 actinobacteria strains.</title>
        <authorList>
            <person name="Klenk H.-P."/>
        </authorList>
    </citation>
    <scope>NUCLEOTIDE SEQUENCE [LARGE SCALE GENOMIC DNA]</scope>
    <source>
        <strain evidence="14 15">DSM 24221</strain>
    </source>
</reference>
<dbReference type="Gene3D" id="3.30.10.20">
    <property type="match status" value="3"/>
</dbReference>
<dbReference type="SMART" id="SM00220">
    <property type="entry name" value="S_TKc"/>
    <property type="match status" value="1"/>
</dbReference>
<keyword evidence="3 14" id="KW-0808">Transferase</keyword>
<evidence type="ECO:0000256" key="7">
    <source>
        <dbReference type="ARBA" id="ARBA00047899"/>
    </source>
</evidence>
<dbReference type="Pfam" id="PF03793">
    <property type="entry name" value="PASTA"/>
    <property type="match status" value="3"/>
</dbReference>
<keyword evidence="10" id="KW-0812">Transmembrane</keyword>
<evidence type="ECO:0000256" key="5">
    <source>
        <dbReference type="ARBA" id="ARBA00022777"/>
    </source>
</evidence>
<evidence type="ECO:0000256" key="10">
    <source>
        <dbReference type="SAM" id="Phobius"/>
    </source>
</evidence>
<organism evidence="14 15">
    <name type="scientific">Microbacterium amylolyticum</name>
    <dbReference type="NCBI Taxonomy" id="936337"/>
    <lineage>
        <taxon>Bacteria</taxon>
        <taxon>Bacillati</taxon>
        <taxon>Actinomycetota</taxon>
        <taxon>Actinomycetes</taxon>
        <taxon>Micrococcales</taxon>
        <taxon>Microbacteriaceae</taxon>
        <taxon>Microbacterium</taxon>
    </lineage>
</organism>
<dbReference type="PROSITE" id="PS50106">
    <property type="entry name" value="PDZ"/>
    <property type="match status" value="1"/>
</dbReference>
<evidence type="ECO:0000313" key="15">
    <source>
        <dbReference type="Proteomes" id="UP001519362"/>
    </source>
</evidence>
<dbReference type="Gene3D" id="1.10.510.10">
    <property type="entry name" value="Transferase(Phosphotransferase) domain 1"/>
    <property type="match status" value="1"/>
</dbReference>
<feature type="domain" description="PASTA" evidence="13">
    <location>
        <begin position="375"/>
        <end position="443"/>
    </location>
</feature>
<keyword evidence="5 14" id="KW-0418">Kinase</keyword>
<dbReference type="PANTHER" id="PTHR43289:SF34">
    <property type="entry name" value="SERINE_THREONINE-PROTEIN KINASE YBDM-RELATED"/>
    <property type="match status" value="1"/>
</dbReference>
<dbReference type="InterPro" id="IPR008271">
    <property type="entry name" value="Ser/Thr_kinase_AS"/>
</dbReference>
<dbReference type="Pfam" id="PF00069">
    <property type="entry name" value="Pkinase"/>
    <property type="match status" value="1"/>
</dbReference>
<comment type="caution">
    <text evidence="14">The sequence shown here is derived from an EMBL/GenBank/DDBJ whole genome shotgun (WGS) entry which is preliminary data.</text>
</comment>
<feature type="region of interest" description="Disordered" evidence="9">
    <location>
        <begin position="286"/>
        <end position="337"/>
    </location>
</feature>
<evidence type="ECO:0000259" key="13">
    <source>
        <dbReference type="PROSITE" id="PS51178"/>
    </source>
</evidence>
<proteinExistence type="predicted"/>
<dbReference type="InterPro" id="IPR011009">
    <property type="entry name" value="Kinase-like_dom_sf"/>
</dbReference>
<evidence type="ECO:0000256" key="1">
    <source>
        <dbReference type="ARBA" id="ARBA00012513"/>
    </source>
</evidence>
<dbReference type="InterPro" id="IPR001478">
    <property type="entry name" value="PDZ"/>
</dbReference>
<dbReference type="CDD" id="cd06577">
    <property type="entry name" value="PASTA_pknB"/>
    <property type="match status" value="3"/>
</dbReference>
<keyword evidence="4" id="KW-0547">Nucleotide-binding</keyword>
<evidence type="ECO:0000256" key="4">
    <source>
        <dbReference type="ARBA" id="ARBA00022741"/>
    </source>
</evidence>
<gene>
    <name evidence="14" type="ORF">JOF34_000591</name>
</gene>
<keyword evidence="10" id="KW-1133">Transmembrane helix</keyword>
<keyword evidence="2" id="KW-0723">Serine/threonine-protein kinase</keyword>
<comment type="catalytic activity">
    <reaction evidence="8">
        <text>L-seryl-[protein] + ATP = O-phospho-L-seryl-[protein] + ADP + H(+)</text>
        <dbReference type="Rhea" id="RHEA:17989"/>
        <dbReference type="Rhea" id="RHEA-COMP:9863"/>
        <dbReference type="Rhea" id="RHEA-COMP:11604"/>
        <dbReference type="ChEBI" id="CHEBI:15378"/>
        <dbReference type="ChEBI" id="CHEBI:29999"/>
        <dbReference type="ChEBI" id="CHEBI:30616"/>
        <dbReference type="ChEBI" id="CHEBI:83421"/>
        <dbReference type="ChEBI" id="CHEBI:456216"/>
        <dbReference type="EC" id="2.7.11.1"/>
    </reaction>
</comment>
<keyword evidence="10" id="KW-0472">Membrane</keyword>
<dbReference type="InterPro" id="IPR000719">
    <property type="entry name" value="Prot_kinase_dom"/>
</dbReference>
<comment type="catalytic activity">
    <reaction evidence="7">
        <text>L-threonyl-[protein] + ATP = O-phospho-L-threonyl-[protein] + ADP + H(+)</text>
        <dbReference type="Rhea" id="RHEA:46608"/>
        <dbReference type="Rhea" id="RHEA-COMP:11060"/>
        <dbReference type="Rhea" id="RHEA-COMP:11605"/>
        <dbReference type="ChEBI" id="CHEBI:15378"/>
        <dbReference type="ChEBI" id="CHEBI:30013"/>
        <dbReference type="ChEBI" id="CHEBI:30616"/>
        <dbReference type="ChEBI" id="CHEBI:61977"/>
        <dbReference type="ChEBI" id="CHEBI:456216"/>
        <dbReference type="EC" id="2.7.11.1"/>
    </reaction>
</comment>
<feature type="transmembrane region" description="Helical" evidence="10">
    <location>
        <begin position="351"/>
        <end position="372"/>
    </location>
</feature>
<evidence type="ECO:0000256" key="3">
    <source>
        <dbReference type="ARBA" id="ARBA00022679"/>
    </source>
</evidence>
<dbReference type="SMART" id="SM00740">
    <property type="entry name" value="PASTA"/>
    <property type="match status" value="3"/>
</dbReference>
<dbReference type="PROSITE" id="PS00108">
    <property type="entry name" value="PROTEIN_KINASE_ST"/>
    <property type="match status" value="1"/>
</dbReference>
<feature type="domain" description="PDZ" evidence="12">
    <location>
        <begin position="530"/>
        <end position="614"/>
    </location>
</feature>